<reference evidence="9 10" key="1">
    <citation type="journal article" date="2010" name="Nature">
        <title>The Ectocarpus genome and the independent evolution of multicellularity in brown algae.</title>
        <authorList>
            <person name="Cock J.M."/>
            <person name="Sterck L."/>
            <person name="Rouze P."/>
            <person name="Scornet D."/>
            <person name="Allen A.E."/>
            <person name="Amoutzias G."/>
            <person name="Anthouard V."/>
            <person name="Artiguenave F."/>
            <person name="Aury J.M."/>
            <person name="Badger J.H."/>
            <person name="Beszteri B."/>
            <person name="Billiau K."/>
            <person name="Bonnet E."/>
            <person name="Bothwell J.H."/>
            <person name="Bowler C."/>
            <person name="Boyen C."/>
            <person name="Brownlee C."/>
            <person name="Carrano C.J."/>
            <person name="Charrier B."/>
            <person name="Cho G.Y."/>
            <person name="Coelho S.M."/>
            <person name="Collen J."/>
            <person name="Corre E."/>
            <person name="Da Silva C."/>
            <person name="Delage L."/>
            <person name="Delaroque N."/>
            <person name="Dittami S.M."/>
            <person name="Doulbeau S."/>
            <person name="Elias M."/>
            <person name="Farnham G."/>
            <person name="Gachon C.M."/>
            <person name="Gschloessl B."/>
            <person name="Heesch S."/>
            <person name="Jabbari K."/>
            <person name="Jubin C."/>
            <person name="Kawai H."/>
            <person name="Kimura K."/>
            <person name="Kloareg B."/>
            <person name="Kupper F.C."/>
            <person name="Lang D."/>
            <person name="Le Bail A."/>
            <person name="Leblanc C."/>
            <person name="Lerouge P."/>
            <person name="Lohr M."/>
            <person name="Lopez P.J."/>
            <person name="Martens C."/>
            <person name="Maumus F."/>
            <person name="Michel G."/>
            <person name="Miranda-Saavedra D."/>
            <person name="Morales J."/>
            <person name="Moreau H."/>
            <person name="Motomura T."/>
            <person name="Nagasato C."/>
            <person name="Napoli C.A."/>
            <person name="Nelson D.R."/>
            <person name="Nyvall-Collen P."/>
            <person name="Peters A.F."/>
            <person name="Pommier C."/>
            <person name="Potin P."/>
            <person name="Poulain J."/>
            <person name="Quesneville H."/>
            <person name="Read B."/>
            <person name="Rensing S.A."/>
            <person name="Ritter A."/>
            <person name="Rousvoal S."/>
            <person name="Samanta M."/>
            <person name="Samson G."/>
            <person name="Schroeder D.C."/>
            <person name="Segurens B."/>
            <person name="Strittmatter M."/>
            <person name="Tonon T."/>
            <person name="Tregear J.W."/>
            <person name="Valentin K."/>
            <person name="von Dassow P."/>
            <person name="Yamagishi T."/>
            <person name="Van de Peer Y."/>
            <person name="Wincker P."/>
        </authorList>
    </citation>
    <scope>NUCLEOTIDE SEQUENCE [LARGE SCALE GENOMIC DNA]</scope>
    <source>
        <strain evidence="10">Ec32 / CCAP1310/4</strain>
    </source>
</reference>
<evidence type="ECO:0000259" key="7">
    <source>
        <dbReference type="PROSITE" id="PS50109"/>
    </source>
</evidence>
<dbReference type="SUPFAM" id="SSF55785">
    <property type="entry name" value="PYP-like sensor domain (PAS domain)"/>
    <property type="match status" value="1"/>
</dbReference>
<evidence type="ECO:0000259" key="8">
    <source>
        <dbReference type="PROSITE" id="PS50110"/>
    </source>
</evidence>
<dbReference type="InterPro" id="IPR000014">
    <property type="entry name" value="PAS"/>
</dbReference>
<dbReference type="EC" id="2.7.13.3" evidence="2"/>
<dbReference type="InterPro" id="IPR003661">
    <property type="entry name" value="HisK_dim/P_dom"/>
</dbReference>
<keyword evidence="4 9" id="KW-0808">Transferase</keyword>
<feature type="domain" description="Response regulatory" evidence="8">
    <location>
        <begin position="362"/>
        <end position="490"/>
    </location>
</feature>
<dbReference type="InterPro" id="IPR001610">
    <property type="entry name" value="PAC"/>
</dbReference>
<dbReference type="eggNOG" id="KOG0519">
    <property type="taxonomic scope" value="Eukaryota"/>
</dbReference>
<dbReference type="PANTHER" id="PTHR43047">
    <property type="entry name" value="TWO-COMPONENT HISTIDINE PROTEIN KINASE"/>
    <property type="match status" value="1"/>
</dbReference>
<keyword evidence="10" id="KW-1185">Reference proteome</keyword>
<dbReference type="SUPFAM" id="SSF55874">
    <property type="entry name" value="ATPase domain of HSP90 chaperone/DNA topoisomerase II/histidine kinase"/>
    <property type="match status" value="1"/>
</dbReference>
<dbReference type="EMBL" id="FN648730">
    <property type="protein sequence ID" value="CBN80469.1"/>
    <property type="molecule type" value="Genomic_DNA"/>
</dbReference>
<dbReference type="AlphaFoldDB" id="D8LPJ7"/>
<evidence type="ECO:0000256" key="3">
    <source>
        <dbReference type="ARBA" id="ARBA00022553"/>
    </source>
</evidence>
<dbReference type="OMA" id="FFGLSWC"/>
<dbReference type="SMART" id="SM00448">
    <property type="entry name" value="REC"/>
    <property type="match status" value="1"/>
</dbReference>
<dbReference type="SMART" id="SM00388">
    <property type="entry name" value="HisKA"/>
    <property type="match status" value="1"/>
</dbReference>
<dbReference type="CDD" id="cd00082">
    <property type="entry name" value="HisKA"/>
    <property type="match status" value="1"/>
</dbReference>
<accession>D8LPJ7</accession>
<evidence type="ECO:0000313" key="10">
    <source>
        <dbReference type="Proteomes" id="UP000002630"/>
    </source>
</evidence>
<dbReference type="InterPro" id="IPR035965">
    <property type="entry name" value="PAS-like_dom_sf"/>
</dbReference>
<dbReference type="InterPro" id="IPR003594">
    <property type="entry name" value="HATPase_dom"/>
</dbReference>
<dbReference type="SUPFAM" id="SSF47384">
    <property type="entry name" value="Homodimeric domain of signal transducing histidine kinase"/>
    <property type="match status" value="1"/>
</dbReference>
<dbReference type="Gene3D" id="1.10.287.130">
    <property type="match status" value="1"/>
</dbReference>
<evidence type="ECO:0000256" key="6">
    <source>
        <dbReference type="PROSITE-ProRule" id="PRU00169"/>
    </source>
</evidence>
<feature type="domain" description="Histidine kinase" evidence="7">
    <location>
        <begin position="139"/>
        <end position="346"/>
    </location>
</feature>
<evidence type="ECO:0000256" key="2">
    <source>
        <dbReference type="ARBA" id="ARBA00012438"/>
    </source>
</evidence>
<dbReference type="PROSITE" id="PS50109">
    <property type="entry name" value="HIS_KIN"/>
    <property type="match status" value="1"/>
</dbReference>
<dbReference type="InterPro" id="IPR013655">
    <property type="entry name" value="PAS_fold_3"/>
</dbReference>
<evidence type="ECO:0000256" key="5">
    <source>
        <dbReference type="ARBA" id="ARBA00022777"/>
    </source>
</evidence>
<sequence>MKHVTDFTILADLATDGFWEWYPALNYEYMSERFWSILGYSQGEMDESPDAWVEKIDSDDARRAMANFTEHSGSRGAVPYYLTVKYRHKDGHVVHIVCRGSVEEWLPDGTPWRIIGTHTDVTDIVMKDSLRAREQFVSRMSHEIRSPLCAVLNECDLLGNKYDLSVIKDSCTQILYIANDILSLDKLKSNAMVLDAEPCDPEEVIASSIKRHRREFKKKGLRLSSSMDDMPPLISLDRAKFNQILDNILSNALKYTNKGSVSIDCGFDCNSSMLSVTVEDTGVGIPADEQGKIFDEFFQGSKSMRGIGIGLHIVTVLSKFLGGKIEVVRSEVGEGTTMRFGVVAEVLSPSDEEQSATTKTLRVLVVDDIATNRKYLDRKLQGMEDAVGLKVTEVVEACDGKDAVRVFEKSDDRFDVVLMDCLMPIMDGFQATKEIHSVCDKKEIPRVPVVAVTASIADNIYQLCQDAGMTCVVTKPFSPEQLYQSIEKSKIA</sequence>
<dbReference type="SMART" id="SM00086">
    <property type="entry name" value="PAC"/>
    <property type="match status" value="1"/>
</dbReference>
<evidence type="ECO:0000256" key="4">
    <source>
        <dbReference type="ARBA" id="ARBA00022679"/>
    </source>
</evidence>
<dbReference type="GO" id="GO:0000155">
    <property type="term" value="F:phosphorelay sensor kinase activity"/>
    <property type="evidence" value="ECO:0007669"/>
    <property type="project" value="InterPro"/>
</dbReference>
<name>D8LPJ7_ECTSI</name>
<dbReference type="SMART" id="SM00387">
    <property type="entry name" value="HATPase_c"/>
    <property type="match status" value="1"/>
</dbReference>
<dbReference type="Gene3D" id="3.40.50.2300">
    <property type="match status" value="1"/>
</dbReference>
<dbReference type="InterPro" id="IPR005467">
    <property type="entry name" value="His_kinase_dom"/>
</dbReference>
<dbReference type="Pfam" id="PF08447">
    <property type="entry name" value="PAS_3"/>
    <property type="match status" value="1"/>
</dbReference>
<dbReference type="Pfam" id="PF00512">
    <property type="entry name" value="HisKA"/>
    <property type="match status" value="1"/>
</dbReference>
<dbReference type="InterPro" id="IPR036097">
    <property type="entry name" value="HisK_dim/P_sf"/>
</dbReference>
<dbReference type="PRINTS" id="PR00344">
    <property type="entry name" value="BCTRLSENSOR"/>
</dbReference>
<proteinExistence type="predicted"/>
<dbReference type="CDD" id="cd00130">
    <property type="entry name" value="PAS"/>
    <property type="match status" value="1"/>
</dbReference>
<dbReference type="InterPro" id="IPR004358">
    <property type="entry name" value="Sig_transdc_His_kin-like_C"/>
</dbReference>
<keyword evidence="5" id="KW-0418">Kinase</keyword>
<organism evidence="9 10">
    <name type="scientific">Ectocarpus siliculosus</name>
    <name type="common">Brown alga</name>
    <name type="synonym">Conferva siliculosa</name>
    <dbReference type="NCBI Taxonomy" id="2880"/>
    <lineage>
        <taxon>Eukaryota</taxon>
        <taxon>Sar</taxon>
        <taxon>Stramenopiles</taxon>
        <taxon>Ochrophyta</taxon>
        <taxon>PX clade</taxon>
        <taxon>Phaeophyceae</taxon>
        <taxon>Ectocarpales</taxon>
        <taxon>Ectocarpaceae</taxon>
        <taxon>Ectocarpus</taxon>
    </lineage>
</organism>
<dbReference type="InterPro" id="IPR001789">
    <property type="entry name" value="Sig_transdc_resp-reg_receiver"/>
</dbReference>
<dbReference type="Pfam" id="PF00072">
    <property type="entry name" value="Response_reg"/>
    <property type="match status" value="1"/>
</dbReference>
<dbReference type="CDD" id="cd17546">
    <property type="entry name" value="REC_hyHK_CKI1_RcsC-like"/>
    <property type="match status" value="1"/>
</dbReference>
<evidence type="ECO:0000313" key="9">
    <source>
        <dbReference type="EMBL" id="CBN80469.1"/>
    </source>
</evidence>
<protein>
    <recommendedName>
        <fullName evidence="2">histidine kinase</fullName>
        <ecNumber evidence="2">2.7.13.3</ecNumber>
    </recommendedName>
</protein>
<dbReference type="InterPro" id="IPR011006">
    <property type="entry name" value="CheY-like_superfamily"/>
</dbReference>
<comment type="catalytic activity">
    <reaction evidence="1">
        <text>ATP + protein L-histidine = ADP + protein N-phospho-L-histidine.</text>
        <dbReference type="EC" id="2.7.13.3"/>
    </reaction>
</comment>
<dbReference type="InterPro" id="IPR036890">
    <property type="entry name" value="HATPase_C_sf"/>
</dbReference>
<dbReference type="Gene3D" id="3.30.450.20">
    <property type="entry name" value="PAS domain"/>
    <property type="match status" value="1"/>
</dbReference>
<dbReference type="Gene3D" id="3.30.565.10">
    <property type="entry name" value="Histidine kinase-like ATPase, C-terminal domain"/>
    <property type="match status" value="1"/>
</dbReference>
<dbReference type="InParanoid" id="D8LPJ7"/>
<dbReference type="STRING" id="2880.D8LPJ7"/>
<dbReference type="EMBL" id="FN649741">
    <property type="protein sequence ID" value="CBN80469.1"/>
    <property type="molecule type" value="Genomic_DNA"/>
</dbReference>
<dbReference type="Proteomes" id="UP000002630">
    <property type="component" value="Linkage Group LG16"/>
</dbReference>
<dbReference type="OrthoDB" id="287671at2759"/>
<feature type="modified residue" description="4-aspartylphosphate" evidence="6">
    <location>
        <position position="420"/>
    </location>
</feature>
<dbReference type="PROSITE" id="PS50110">
    <property type="entry name" value="RESPONSE_REGULATORY"/>
    <property type="match status" value="1"/>
</dbReference>
<dbReference type="SUPFAM" id="SSF52172">
    <property type="entry name" value="CheY-like"/>
    <property type="match status" value="1"/>
</dbReference>
<gene>
    <name evidence="9" type="ORF">Esi_0052_0162</name>
</gene>
<keyword evidence="3 6" id="KW-0597">Phosphoprotein</keyword>
<dbReference type="Pfam" id="PF02518">
    <property type="entry name" value="HATPase_c"/>
    <property type="match status" value="1"/>
</dbReference>
<evidence type="ECO:0000256" key="1">
    <source>
        <dbReference type="ARBA" id="ARBA00000085"/>
    </source>
</evidence>